<sequence length="282" mass="30983">MTKFTSFLLIAICAFLCNSAQATSTGKELLQGEARELAWYDCPANSEAKRRRPRRFAHCRCMQGFERDEEREACFRTVYLTVNNLSYMQPFSPFLVVVHNHYAPKLFVPGMPGPEGLGAIAEAGNTTMLEHVYSMDDNVLESFVGTNVPANANGTIEIRMNSDYPLVTIAAMCVNSNDCFVALNGAPIYNGAMYYEPAWDAGTEMNNELCTHVPGPACAAGTGNARTEMGEGFVHVHRGFQGINVGRTDLTEDELGANGEPLGSMYDWRNPIMLVSMSDAMM</sequence>
<protein>
    <submittedName>
        <fullName evidence="2">Uncharacterized protein</fullName>
    </submittedName>
</protein>
<dbReference type="NCBIfam" id="NF038123">
    <property type="entry name" value="NF038123_dom"/>
    <property type="match status" value="1"/>
</dbReference>
<dbReference type="Proteomes" id="UP000241890">
    <property type="component" value="Unassembled WGS sequence"/>
</dbReference>
<keyword evidence="3" id="KW-1185">Reference proteome</keyword>
<name>A0A2R5GVB4_9STRA</name>
<dbReference type="InterPro" id="IPR038678">
    <property type="entry name" value="Spondin_N_sf"/>
</dbReference>
<gene>
    <name evidence="2" type="ORF">FCC1311_107292</name>
</gene>
<accession>A0A2R5GVB4</accession>
<evidence type="ECO:0000313" key="3">
    <source>
        <dbReference type="Proteomes" id="UP000241890"/>
    </source>
</evidence>
<proteinExistence type="predicted"/>
<dbReference type="InterPro" id="IPR009465">
    <property type="entry name" value="Spondin_N"/>
</dbReference>
<dbReference type="Gene3D" id="2.60.40.2130">
    <property type="entry name" value="F-spondin domain"/>
    <property type="match status" value="1"/>
</dbReference>
<comment type="caution">
    <text evidence="2">The sequence shown here is derived from an EMBL/GenBank/DDBJ whole genome shotgun (WGS) entry which is preliminary data.</text>
</comment>
<evidence type="ECO:0000313" key="2">
    <source>
        <dbReference type="EMBL" id="GBG34505.1"/>
    </source>
</evidence>
<feature type="chain" id="PRO_5015350379" evidence="1">
    <location>
        <begin position="23"/>
        <end position="282"/>
    </location>
</feature>
<dbReference type="InParanoid" id="A0A2R5GVB4"/>
<reference evidence="2 3" key="1">
    <citation type="submission" date="2017-12" db="EMBL/GenBank/DDBJ databases">
        <title>Sequencing, de novo assembly and annotation of complete genome of a new Thraustochytrid species, strain FCC1311.</title>
        <authorList>
            <person name="Sedici K."/>
            <person name="Godart F."/>
            <person name="Aiese Cigliano R."/>
            <person name="Sanseverino W."/>
            <person name="Barakat M."/>
            <person name="Ortet P."/>
            <person name="Marechal E."/>
            <person name="Cagnac O."/>
            <person name="Amato A."/>
        </authorList>
    </citation>
    <scope>NUCLEOTIDE SEQUENCE [LARGE SCALE GENOMIC DNA]</scope>
</reference>
<dbReference type="OrthoDB" id="186138at2759"/>
<dbReference type="AlphaFoldDB" id="A0A2R5GVB4"/>
<evidence type="ECO:0000256" key="1">
    <source>
        <dbReference type="SAM" id="SignalP"/>
    </source>
</evidence>
<feature type="signal peptide" evidence="1">
    <location>
        <begin position="1"/>
        <end position="22"/>
    </location>
</feature>
<keyword evidence="1" id="KW-0732">Signal</keyword>
<organism evidence="2 3">
    <name type="scientific">Hondaea fermentalgiana</name>
    <dbReference type="NCBI Taxonomy" id="2315210"/>
    <lineage>
        <taxon>Eukaryota</taxon>
        <taxon>Sar</taxon>
        <taxon>Stramenopiles</taxon>
        <taxon>Bigyra</taxon>
        <taxon>Labyrinthulomycetes</taxon>
        <taxon>Thraustochytrida</taxon>
        <taxon>Thraustochytriidae</taxon>
        <taxon>Hondaea</taxon>
    </lineage>
</organism>
<dbReference type="EMBL" id="BEYU01000197">
    <property type="protein sequence ID" value="GBG34505.1"/>
    <property type="molecule type" value="Genomic_DNA"/>
</dbReference>